<evidence type="ECO:0000313" key="3">
    <source>
        <dbReference type="Proteomes" id="UP000613580"/>
    </source>
</evidence>
<sequence>MSQNIQYTNVIVFGPAGDVGGLVALEAHKHGAQVWLAMRDTTKSIPADVEKSGNFARVQADLVDPPSVTKALAESGAKAAFLYVSRAALQALHDSGVENIVLLSGAVVKGEGAALREIPSTAGNAFKHAQCEIAVEDLGFPYFTALRPSWFASNYLKFALNRWSKPMKAQIPVEDAYFDNVAPEDIGAVGGTALVGLPQAGLLSKGKTTLYLYGREWRTVKENWELIKKVTGRDDIDTTPMAPETFVQTLTTYGLPEAEARFLVAAQERARTRIPQAEHDVGIANVRKYLGREPMSFVEYLEAHKAEWKSL</sequence>
<protein>
    <submittedName>
        <fullName evidence="2">NmrA domain-containing protein</fullName>
    </submittedName>
</protein>
<evidence type="ECO:0000259" key="1">
    <source>
        <dbReference type="Pfam" id="PF05368"/>
    </source>
</evidence>
<reference evidence="2" key="1">
    <citation type="submission" date="2020-05" db="EMBL/GenBank/DDBJ databases">
        <title>Mycena genomes resolve the evolution of fungal bioluminescence.</title>
        <authorList>
            <person name="Tsai I.J."/>
        </authorList>
    </citation>
    <scope>NUCLEOTIDE SEQUENCE</scope>
    <source>
        <strain evidence="2">110903Hualien_Pintung</strain>
    </source>
</reference>
<dbReference type="InterPro" id="IPR036291">
    <property type="entry name" value="NAD(P)-bd_dom_sf"/>
</dbReference>
<dbReference type="Proteomes" id="UP000613580">
    <property type="component" value="Unassembled WGS sequence"/>
</dbReference>
<dbReference type="OrthoDB" id="2885829at2759"/>
<dbReference type="InterPro" id="IPR051604">
    <property type="entry name" value="Ergot_Alk_Oxidoreductase"/>
</dbReference>
<proteinExistence type="predicted"/>
<dbReference type="SUPFAM" id="SSF51735">
    <property type="entry name" value="NAD(P)-binding Rossmann-fold domains"/>
    <property type="match status" value="1"/>
</dbReference>
<organism evidence="2 3">
    <name type="scientific">Mycena chlorophos</name>
    <name type="common">Agaric fungus</name>
    <name type="synonym">Agaricus chlorophos</name>
    <dbReference type="NCBI Taxonomy" id="658473"/>
    <lineage>
        <taxon>Eukaryota</taxon>
        <taxon>Fungi</taxon>
        <taxon>Dikarya</taxon>
        <taxon>Basidiomycota</taxon>
        <taxon>Agaricomycotina</taxon>
        <taxon>Agaricomycetes</taxon>
        <taxon>Agaricomycetidae</taxon>
        <taxon>Agaricales</taxon>
        <taxon>Marasmiineae</taxon>
        <taxon>Mycenaceae</taxon>
        <taxon>Mycena</taxon>
    </lineage>
</organism>
<comment type="caution">
    <text evidence="2">The sequence shown here is derived from an EMBL/GenBank/DDBJ whole genome shotgun (WGS) entry which is preliminary data.</text>
</comment>
<dbReference type="Gene3D" id="3.40.50.720">
    <property type="entry name" value="NAD(P)-binding Rossmann-like Domain"/>
    <property type="match status" value="1"/>
</dbReference>
<dbReference type="PANTHER" id="PTHR43162">
    <property type="match status" value="1"/>
</dbReference>
<dbReference type="PANTHER" id="PTHR43162:SF1">
    <property type="entry name" value="PRESTALK A DIFFERENTIATION PROTEIN A"/>
    <property type="match status" value="1"/>
</dbReference>
<gene>
    <name evidence="2" type="ORF">HMN09_00887700</name>
</gene>
<dbReference type="EMBL" id="JACAZE010000012">
    <property type="protein sequence ID" value="KAF7302533.1"/>
    <property type="molecule type" value="Genomic_DNA"/>
</dbReference>
<evidence type="ECO:0000313" key="2">
    <source>
        <dbReference type="EMBL" id="KAF7302533.1"/>
    </source>
</evidence>
<name>A0A8H6SMV1_MYCCL</name>
<dbReference type="AlphaFoldDB" id="A0A8H6SMV1"/>
<dbReference type="Pfam" id="PF05368">
    <property type="entry name" value="NmrA"/>
    <property type="match status" value="1"/>
</dbReference>
<keyword evidence="3" id="KW-1185">Reference proteome</keyword>
<dbReference type="InterPro" id="IPR008030">
    <property type="entry name" value="NmrA-like"/>
</dbReference>
<feature type="domain" description="NmrA-like" evidence="1">
    <location>
        <begin position="9"/>
        <end position="233"/>
    </location>
</feature>
<accession>A0A8H6SMV1</accession>